<gene>
    <name evidence="1" type="ORF">ACFOJ9_10190</name>
</gene>
<dbReference type="Proteomes" id="UP001595648">
    <property type="component" value="Unassembled WGS sequence"/>
</dbReference>
<comment type="caution">
    <text evidence="1">The sequence shown here is derived from an EMBL/GenBank/DDBJ whole genome shotgun (WGS) entry which is preliminary data.</text>
</comment>
<name>A0ABV7MND4_9HYPH</name>
<keyword evidence="2" id="KW-1185">Reference proteome</keyword>
<evidence type="ECO:0000313" key="1">
    <source>
        <dbReference type="EMBL" id="MFC3322148.1"/>
    </source>
</evidence>
<protein>
    <submittedName>
        <fullName evidence="1">Uncharacterized protein</fullName>
    </submittedName>
</protein>
<organism evidence="1 2">
    <name type="scientific">Mesorhizobium cantuariense</name>
    <dbReference type="NCBI Taxonomy" id="1300275"/>
    <lineage>
        <taxon>Bacteria</taxon>
        <taxon>Pseudomonadati</taxon>
        <taxon>Pseudomonadota</taxon>
        <taxon>Alphaproteobacteria</taxon>
        <taxon>Hyphomicrobiales</taxon>
        <taxon>Phyllobacteriaceae</taxon>
        <taxon>Mesorhizobium</taxon>
    </lineage>
</organism>
<dbReference type="EMBL" id="JBHRVD010000001">
    <property type="protein sequence ID" value="MFC3322148.1"/>
    <property type="molecule type" value="Genomic_DNA"/>
</dbReference>
<sequence>MTDFAVAERRANALARRLLKAGGDASEIAAAFAVQAAALSNAATDRTKTSAWLREIADRNEAR</sequence>
<accession>A0ABV7MND4</accession>
<dbReference type="RefSeq" id="WP_378978759.1">
    <property type="nucleotide sequence ID" value="NZ_JBHRVD010000001.1"/>
</dbReference>
<proteinExistence type="predicted"/>
<evidence type="ECO:0000313" key="2">
    <source>
        <dbReference type="Proteomes" id="UP001595648"/>
    </source>
</evidence>
<reference evidence="2" key="1">
    <citation type="journal article" date="2019" name="Int. J. Syst. Evol. Microbiol.">
        <title>The Global Catalogue of Microorganisms (GCM) 10K type strain sequencing project: providing services to taxonomists for standard genome sequencing and annotation.</title>
        <authorList>
            <consortium name="The Broad Institute Genomics Platform"/>
            <consortium name="The Broad Institute Genome Sequencing Center for Infectious Disease"/>
            <person name="Wu L."/>
            <person name="Ma J."/>
        </authorList>
    </citation>
    <scope>NUCLEOTIDE SEQUENCE [LARGE SCALE GENOMIC DNA]</scope>
    <source>
        <strain evidence="2">ICMP 19515</strain>
    </source>
</reference>